<dbReference type="CDD" id="cd06414">
    <property type="entry name" value="GH25_LytC-like"/>
    <property type="match status" value="1"/>
</dbReference>
<dbReference type="STRING" id="411473.RUMCAL_01945"/>
<reference evidence="3 4" key="1">
    <citation type="submission" date="2013-07" db="EMBL/GenBank/DDBJ databases">
        <authorList>
            <person name="Weinstock G."/>
            <person name="Sodergren E."/>
            <person name="Wylie T."/>
            <person name="Fulton L."/>
            <person name="Fulton R."/>
            <person name="Fronick C."/>
            <person name="O'Laughlin M."/>
            <person name="Godfrey J."/>
            <person name="Miner T."/>
            <person name="Herter B."/>
            <person name="Appelbaum E."/>
            <person name="Cordes M."/>
            <person name="Lek S."/>
            <person name="Wollam A."/>
            <person name="Pepin K.H."/>
            <person name="Palsikar V.B."/>
            <person name="Mitreva M."/>
            <person name="Wilson R.K."/>
        </authorList>
    </citation>
    <scope>NUCLEOTIDE SEQUENCE [LARGE SCALE GENOMIC DNA]</scope>
    <source>
        <strain evidence="3 4">ATCC 27760</strain>
    </source>
</reference>
<dbReference type="Pfam" id="PF01183">
    <property type="entry name" value="Glyco_hydro_25"/>
    <property type="match status" value="1"/>
</dbReference>
<dbReference type="PROSITE" id="PS51904">
    <property type="entry name" value="GLYCOSYL_HYDROL_F25_2"/>
    <property type="match status" value="1"/>
</dbReference>
<organism evidence="3 4">
    <name type="scientific">Ruminococcus callidus ATCC 27760</name>
    <dbReference type="NCBI Taxonomy" id="411473"/>
    <lineage>
        <taxon>Bacteria</taxon>
        <taxon>Bacillati</taxon>
        <taxon>Bacillota</taxon>
        <taxon>Clostridia</taxon>
        <taxon>Eubacteriales</taxon>
        <taxon>Oscillospiraceae</taxon>
        <taxon>Ruminococcus</taxon>
    </lineage>
</organism>
<dbReference type="InterPro" id="IPR009045">
    <property type="entry name" value="Zn_M74/Hedgehog-like"/>
</dbReference>
<accession>U2K8D9</accession>
<dbReference type="SUPFAM" id="SSF51445">
    <property type="entry name" value="(Trans)glycosidases"/>
    <property type="match status" value="1"/>
</dbReference>
<dbReference type="Gene3D" id="3.20.20.80">
    <property type="entry name" value="Glycosidases"/>
    <property type="match status" value="1"/>
</dbReference>
<dbReference type="Gene3D" id="3.30.1380.10">
    <property type="match status" value="1"/>
</dbReference>
<sequence>MLERLYMALDCGKIIVSSGYRCAAHDKAVGGNGAGQHTKGTAADVVCYDKSGNIISAKTVCCKAQDLGFGGIANITGAYTSVHLDVRTGSRYYGDETKGTNTVTNNFYSYFGIAKAQPQPSEIVAKGIDVSKHQGVINWEKVKASGQVDFAILRAGFGKESSQIDVQFERNYSECKRLGIPCGAYWYSYAKTAAEAWQEAAVCLSALAGKQFEYPIAFDIEEQASLQNADALCQAFCSALESAGYYAAIYTFKSALESCIGDDIKSRYDVFLSHVDVSRSSYAGNYGLWQYSWKGSVSGIVGEVDLDYAYQDYPAIIKAAGLNGFAKNATTTTDKPNEDTEKDTNNNDTLKQILRHVASIDEKLNG</sequence>
<dbReference type="AlphaFoldDB" id="U2K8D9"/>
<dbReference type="InterPro" id="IPR002053">
    <property type="entry name" value="Glyco_hydro_25"/>
</dbReference>
<evidence type="ECO:0000256" key="1">
    <source>
        <dbReference type="ARBA" id="ARBA00010646"/>
    </source>
</evidence>
<dbReference type="PANTHER" id="PTHR34135">
    <property type="entry name" value="LYSOZYME"/>
    <property type="match status" value="1"/>
</dbReference>
<dbReference type="GO" id="GO:0016998">
    <property type="term" value="P:cell wall macromolecule catabolic process"/>
    <property type="evidence" value="ECO:0007669"/>
    <property type="project" value="InterPro"/>
</dbReference>
<dbReference type="Proteomes" id="UP000016662">
    <property type="component" value="Unassembled WGS sequence"/>
</dbReference>
<dbReference type="InterPro" id="IPR013230">
    <property type="entry name" value="Peptidase_M15A_C"/>
</dbReference>
<dbReference type="PATRIC" id="fig|411473.3.peg.1604"/>
<comment type="caution">
    <text evidence="3">The sequence shown here is derived from an EMBL/GenBank/DDBJ whole genome shotgun (WGS) entry which is preliminary data.</text>
</comment>
<dbReference type="GO" id="GO:0016052">
    <property type="term" value="P:carbohydrate catabolic process"/>
    <property type="evidence" value="ECO:0007669"/>
    <property type="project" value="TreeGrafter"/>
</dbReference>
<dbReference type="PANTHER" id="PTHR34135:SF2">
    <property type="entry name" value="LYSOZYME"/>
    <property type="match status" value="1"/>
</dbReference>
<comment type="similarity">
    <text evidence="1">Belongs to the glycosyl hydrolase 25 family.</text>
</comment>
<dbReference type="SUPFAM" id="SSF55166">
    <property type="entry name" value="Hedgehog/DD-peptidase"/>
    <property type="match status" value="1"/>
</dbReference>
<dbReference type="Pfam" id="PF08291">
    <property type="entry name" value="Peptidase_M15_3"/>
    <property type="match status" value="1"/>
</dbReference>
<dbReference type="HOGENOM" id="CLU_756232_0_0_9"/>
<protein>
    <submittedName>
        <fullName evidence="3">Glycosyl hydrolase family 25</fullName>
    </submittedName>
</protein>
<evidence type="ECO:0000259" key="2">
    <source>
        <dbReference type="Pfam" id="PF08291"/>
    </source>
</evidence>
<dbReference type="GO" id="GO:0009253">
    <property type="term" value="P:peptidoglycan catabolic process"/>
    <property type="evidence" value="ECO:0007669"/>
    <property type="project" value="InterPro"/>
</dbReference>
<keyword evidence="4" id="KW-1185">Reference proteome</keyword>
<gene>
    <name evidence="3" type="ORF">RUMCAL_01945</name>
</gene>
<feature type="domain" description="Peptidase M15A C-terminal" evidence="2">
    <location>
        <begin position="3"/>
        <end position="71"/>
    </location>
</feature>
<keyword evidence="3" id="KW-0378">Hydrolase</keyword>
<proteinExistence type="inferred from homology"/>
<dbReference type="eggNOG" id="COG3757">
    <property type="taxonomic scope" value="Bacteria"/>
</dbReference>
<dbReference type="InterPro" id="IPR017853">
    <property type="entry name" value="GH"/>
</dbReference>
<evidence type="ECO:0000313" key="3">
    <source>
        <dbReference type="EMBL" id="ERJ94776.1"/>
    </source>
</evidence>
<evidence type="ECO:0000313" key="4">
    <source>
        <dbReference type="Proteomes" id="UP000016662"/>
    </source>
</evidence>
<dbReference type="EMBL" id="AWVF01000236">
    <property type="protein sequence ID" value="ERJ94776.1"/>
    <property type="molecule type" value="Genomic_DNA"/>
</dbReference>
<name>U2K8D9_9FIRM</name>
<dbReference type="GO" id="GO:0003796">
    <property type="term" value="F:lysozyme activity"/>
    <property type="evidence" value="ECO:0007669"/>
    <property type="project" value="InterPro"/>
</dbReference>